<evidence type="ECO:0000259" key="6">
    <source>
        <dbReference type="Pfam" id="PF00441"/>
    </source>
</evidence>
<dbReference type="Gene3D" id="1.10.540.10">
    <property type="entry name" value="Acyl-CoA dehydrogenase/oxidase, N-terminal domain"/>
    <property type="match status" value="1"/>
</dbReference>
<dbReference type="Proteomes" id="UP000215005">
    <property type="component" value="Chromosome"/>
</dbReference>
<dbReference type="RefSeq" id="WP_017620432.1">
    <property type="nucleotide sequence ID" value="NZ_ANBG01000323.1"/>
</dbReference>
<comment type="cofactor">
    <cofactor evidence="1">
        <name>FAD</name>
        <dbReference type="ChEBI" id="CHEBI:57692"/>
    </cofactor>
</comment>
<evidence type="ECO:0000313" key="8">
    <source>
        <dbReference type="EMBL" id="ASU85100.1"/>
    </source>
</evidence>
<protein>
    <submittedName>
        <fullName evidence="8">Acyl-CoA dehydrogenase</fullName>
    </submittedName>
</protein>
<evidence type="ECO:0000256" key="3">
    <source>
        <dbReference type="ARBA" id="ARBA00022630"/>
    </source>
</evidence>
<keyword evidence="3" id="KW-0285">Flavoprotein</keyword>
<dbReference type="InterPro" id="IPR046373">
    <property type="entry name" value="Acyl-CoA_Oxase/DH_mid-dom_sf"/>
</dbReference>
<dbReference type="Gene3D" id="2.40.110.10">
    <property type="entry name" value="Butyryl-CoA Dehydrogenase, subunit A, domain 2"/>
    <property type="match status" value="1"/>
</dbReference>
<dbReference type="GO" id="GO:0050660">
    <property type="term" value="F:flavin adenine dinucleotide binding"/>
    <property type="evidence" value="ECO:0007669"/>
    <property type="project" value="InterPro"/>
</dbReference>
<feature type="domain" description="Acyl-CoA dehydrogenase/oxidase C-terminal" evidence="6">
    <location>
        <begin position="225"/>
        <end position="367"/>
    </location>
</feature>
<keyword evidence="9" id="KW-1185">Reference proteome</keyword>
<dbReference type="KEGG" id="ngv:CDO52_21940"/>
<dbReference type="AlphaFoldDB" id="A0A223SAD6"/>
<dbReference type="InterPro" id="IPR037069">
    <property type="entry name" value="AcylCoA_DH/ox_N_sf"/>
</dbReference>
<dbReference type="Pfam" id="PF00441">
    <property type="entry name" value="Acyl-CoA_dh_1"/>
    <property type="match status" value="1"/>
</dbReference>
<evidence type="ECO:0000259" key="7">
    <source>
        <dbReference type="Pfam" id="PF02771"/>
    </source>
</evidence>
<dbReference type="PANTHER" id="PTHR43884">
    <property type="entry name" value="ACYL-COA DEHYDROGENASE"/>
    <property type="match status" value="1"/>
</dbReference>
<dbReference type="SUPFAM" id="SSF56645">
    <property type="entry name" value="Acyl-CoA dehydrogenase NM domain-like"/>
    <property type="match status" value="1"/>
</dbReference>
<dbReference type="InterPro" id="IPR036250">
    <property type="entry name" value="AcylCo_DH-like_C"/>
</dbReference>
<keyword evidence="4" id="KW-0274">FAD</keyword>
<sequence>MSTTETDLLYSEVEEELRDSVRGLLTDKCPASDVLARVESDEPTDTALWKELCGLGVAGLPIPEAQGGAGASWREAAVVAEELGRAVAPVPFLGSAVLATAALLELGDTPAAAEALGRMASGESTVTLAVPLATLPAAAFPDAVREDDGGLTGTVAKVADAATADALLVPALSRSGPGLYLVAATDTRRTPLVGLDLTRSLADIGLDRVPARCVASGPEAERALRSALVTGAAVLASEQLGVAQWALDATVDYVKTRTQFGRPVGSFQAVKHRIADLWVSVSQARAVVRNAASAVAGAADDAEGELSAAVAQAFVSRVAVTAAEEAVQLHGGIGFTWEHPAHLYLKRAKSDAIALGTADRHRLALSRLVDLPVSTA</sequence>
<evidence type="ECO:0000256" key="4">
    <source>
        <dbReference type="ARBA" id="ARBA00022827"/>
    </source>
</evidence>
<dbReference type="InterPro" id="IPR009100">
    <property type="entry name" value="AcylCoA_DH/oxidase_NM_dom_sf"/>
</dbReference>
<name>A0A223SAD6_9ACTN</name>
<gene>
    <name evidence="8" type="ORF">CDO52_21940</name>
</gene>
<dbReference type="Gene3D" id="1.20.140.10">
    <property type="entry name" value="Butyryl-CoA Dehydrogenase, subunit A, domain 3"/>
    <property type="match status" value="1"/>
</dbReference>
<dbReference type="GO" id="GO:0003995">
    <property type="term" value="F:acyl-CoA dehydrogenase activity"/>
    <property type="evidence" value="ECO:0007669"/>
    <property type="project" value="TreeGrafter"/>
</dbReference>
<dbReference type="PANTHER" id="PTHR43884:SF20">
    <property type="entry name" value="ACYL-COA DEHYDROGENASE FADE28"/>
    <property type="match status" value="1"/>
</dbReference>
<keyword evidence="5" id="KW-0560">Oxidoreductase</keyword>
<dbReference type="SUPFAM" id="SSF47203">
    <property type="entry name" value="Acyl-CoA dehydrogenase C-terminal domain-like"/>
    <property type="match status" value="1"/>
</dbReference>
<evidence type="ECO:0000313" key="9">
    <source>
        <dbReference type="Proteomes" id="UP000215005"/>
    </source>
</evidence>
<evidence type="ECO:0000256" key="1">
    <source>
        <dbReference type="ARBA" id="ARBA00001974"/>
    </source>
</evidence>
<evidence type="ECO:0000256" key="2">
    <source>
        <dbReference type="ARBA" id="ARBA00009347"/>
    </source>
</evidence>
<proteinExistence type="inferred from homology"/>
<evidence type="ECO:0000256" key="5">
    <source>
        <dbReference type="ARBA" id="ARBA00023002"/>
    </source>
</evidence>
<dbReference type="InterPro" id="IPR009075">
    <property type="entry name" value="AcylCo_DH/oxidase_C"/>
</dbReference>
<dbReference type="Pfam" id="PF02771">
    <property type="entry name" value="Acyl-CoA_dh_N"/>
    <property type="match status" value="1"/>
</dbReference>
<reference evidence="8 9" key="1">
    <citation type="submission" date="2017-08" db="EMBL/GenBank/DDBJ databases">
        <title>The complete genome sequence of Nocardiopsis gilva YIM 90087.</title>
        <authorList>
            <person name="Yin M."/>
            <person name="Tang S."/>
        </authorList>
    </citation>
    <scope>NUCLEOTIDE SEQUENCE [LARGE SCALE GENOMIC DNA]</scope>
    <source>
        <strain evidence="8 9">YIM 90087</strain>
    </source>
</reference>
<dbReference type="OrthoDB" id="4607453at2"/>
<accession>A0A223SAD6</accession>
<dbReference type="InterPro" id="IPR013786">
    <property type="entry name" value="AcylCoA_DH/ox_N"/>
</dbReference>
<organism evidence="8 9">
    <name type="scientific">Nocardiopsis gilva YIM 90087</name>
    <dbReference type="NCBI Taxonomy" id="1235441"/>
    <lineage>
        <taxon>Bacteria</taxon>
        <taxon>Bacillati</taxon>
        <taxon>Actinomycetota</taxon>
        <taxon>Actinomycetes</taxon>
        <taxon>Streptosporangiales</taxon>
        <taxon>Nocardiopsidaceae</taxon>
        <taxon>Nocardiopsis</taxon>
    </lineage>
</organism>
<dbReference type="EMBL" id="CP022753">
    <property type="protein sequence ID" value="ASU85100.1"/>
    <property type="molecule type" value="Genomic_DNA"/>
</dbReference>
<comment type="similarity">
    <text evidence="2">Belongs to the acyl-CoA dehydrogenase family.</text>
</comment>
<feature type="domain" description="Acyl-CoA dehydrogenase/oxidase N-terminal" evidence="7">
    <location>
        <begin position="12"/>
        <end position="123"/>
    </location>
</feature>